<dbReference type="AlphaFoldDB" id="A0A381WPM4"/>
<dbReference type="PANTHER" id="PTHR43751">
    <property type="entry name" value="SULFATASE"/>
    <property type="match status" value="1"/>
</dbReference>
<dbReference type="InterPro" id="IPR052701">
    <property type="entry name" value="GAG_Ulvan_Degrading_Sulfatases"/>
</dbReference>
<reference evidence="2" key="1">
    <citation type="submission" date="2018-05" db="EMBL/GenBank/DDBJ databases">
        <authorList>
            <person name="Lanie J.A."/>
            <person name="Ng W.-L."/>
            <person name="Kazmierczak K.M."/>
            <person name="Andrzejewski T.M."/>
            <person name="Davidsen T.M."/>
            <person name="Wayne K.J."/>
            <person name="Tettelin H."/>
            <person name="Glass J.I."/>
            <person name="Rusch D."/>
            <person name="Podicherti R."/>
            <person name="Tsui H.-C.T."/>
            <person name="Winkler M.E."/>
        </authorList>
    </citation>
    <scope>NUCLEOTIDE SEQUENCE</scope>
</reference>
<organism evidence="2">
    <name type="scientific">marine metagenome</name>
    <dbReference type="NCBI Taxonomy" id="408172"/>
    <lineage>
        <taxon>unclassified sequences</taxon>
        <taxon>metagenomes</taxon>
        <taxon>ecological metagenomes</taxon>
    </lineage>
</organism>
<dbReference type="EMBL" id="UINC01012331">
    <property type="protein sequence ID" value="SVA53917.1"/>
    <property type="molecule type" value="Genomic_DNA"/>
</dbReference>
<dbReference type="SUPFAM" id="SSF53649">
    <property type="entry name" value="Alkaline phosphatase-like"/>
    <property type="match status" value="1"/>
</dbReference>
<dbReference type="InterPro" id="IPR000917">
    <property type="entry name" value="Sulfatase_N"/>
</dbReference>
<proteinExistence type="predicted"/>
<dbReference type="InterPro" id="IPR017850">
    <property type="entry name" value="Alkaline_phosphatase_core_sf"/>
</dbReference>
<dbReference type="Pfam" id="PF00884">
    <property type="entry name" value="Sulfatase"/>
    <property type="match status" value="1"/>
</dbReference>
<evidence type="ECO:0000259" key="1">
    <source>
        <dbReference type="Pfam" id="PF00884"/>
    </source>
</evidence>
<gene>
    <name evidence="2" type="ORF">METZ01_LOCUS106771</name>
</gene>
<accession>A0A381WPM4</accession>
<evidence type="ECO:0000313" key="2">
    <source>
        <dbReference type="EMBL" id="SVA53917.1"/>
    </source>
</evidence>
<sequence>MKTLLNLMALTLKNKAIILLLAAVLQGASVIQAASQRPNILFAIADDWGFGHASAYGCKWVKTPAFDRVAREGILFTRAYTPNAKCAPSRAIILTGRYSWQLESAANHQNVFPAKFGSYVEVLATSGYTTGYTGKGWGPGVANDVTGKRRNITGKAWSAKKAKPPARAISNNDYSGNFAAFLNAAPKGEPWCFWYGTSEPHRAYEKGVGLRMGKKLSDIDHVPAFWPDNAETRGDMLDYSIEVEHYDTHLGRILAHLEKAGQLDNTLIVATSDHGMPFPRCKGQAYDYSNHIPLAIRWPKGIKGSNRRVEDFVNFTDLAPTFLQAAGVKRVAPIMQPVSGRSLFDIFASAKSGQVIASRDHVLLGKERHDVGRPNNGGYPIRGIRKGDHLYLHNFEPDRWPGGNPETGYLNCDGSPTKTLLLNQRRTGDYKFWRMNFGKRPTEELFDVKANRDCVKDLAQSKAQAKLKTALKTQLFKELKEQGDPRMFGRGAVFDQYGFASETWNNFYEKFQRGQKIRTGWVLPSDYEKEKLD</sequence>
<dbReference type="PANTHER" id="PTHR43751:SF1">
    <property type="entry name" value="SULFATASE ATSG-RELATED"/>
    <property type="match status" value="1"/>
</dbReference>
<dbReference type="CDD" id="cd16027">
    <property type="entry name" value="SGSH"/>
    <property type="match status" value="1"/>
</dbReference>
<name>A0A381WPM4_9ZZZZ</name>
<feature type="domain" description="Sulfatase N-terminal" evidence="1">
    <location>
        <begin position="38"/>
        <end position="328"/>
    </location>
</feature>
<protein>
    <recommendedName>
        <fullName evidence="1">Sulfatase N-terminal domain-containing protein</fullName>
    </recommendedName>
</protein>
<dbReference type="Gene3D" id="3.40.720.10">
    <property type="entry name" value="Alkaline Phosphatase, subunit A"/>
    <property type="match status" value="1"/>
</dbReference>